<evidence type="ECO:0000259" key="12">
    <source>
        <dbReference type="Pfam" id="PF13880"/>
    </source>
</evidence>
<comment type="similarity">
    <text evidence="2">Belongs to the acetyltransferase family. ECO subfamily.</text>
</comment>
<evidence type="ECO:0000256" key="6">
    <source>
        <dbReference type="ARBA" id="ARBA00022833"/>
    </source>
</evidence>
<dbReference type="PANTHER" id="PTHR45884">
    <property type="entry name" value="N-ACETYLTRANSFERASE ECO"/>
    <property type="match status" value="1"/>
</dbReference>
<dbReference type="Pfam" id="PF13878">
    <property type="entry name" value="zf-C2H2_3"/>
    <property type="match status" value="1"/>
</dbReference>
<dbReference type="GO" id="GO:0008270">
    <property type="term" value="F:zinc ion binding"/>
    <property type="evidence" value="ECO:0007669"/>
    <property type="project" value="UniProtKB-KW"/>
</dbReference>
<dbReference type="InterPro" id="IPR028005">
    <property type="entry name" value="AcTrfase_ESCO_Znf_dom"/>
</dbReference>
<dbReference type="EMBL" id="GBEZ01018853">
    <property type="protein sequence ID" value="JAC67628.1"/>
    <property type="molecule type" value="Transcribed_RNA"/>
</dbReference>
<evidence type="ECO:0000259" key="11">
    <source>
        <dbReference type="Pfam" id="PF13878"/>
    </source>
</evidence>
<feature type="domain" description="N-acetyltransferase ESCO zinc-finger" evidence="11">
    <location>
        <begin position="110"/>
        <end position="149"/>
    </location>
</feature>
<dbReference type="AlphaFoldDB" id="A0A061R6P4"/>
<keyword evidence="5" id="KW-0863">Zinc-finger</keyword>
<gene>
    <name evidence="13" type="primary">ESCO</name>
    <name evidence="13" type="ORF">TSPGSL018_10655</name>
</gene>
<dbReference type="GO" id="GO:0000785">
    <property type="term" value="C:chromatin"/>
    <property type="evidence" value="ECO:0007669"/>
    <property type="project" value="TreeGrafter"/>
</dbReference>
<evidence type="ECO:0000256" key="1">
    <source>
        <dbReference type="ARBA" id="ARBA00004123"/>
    </source>
</evidence>
<dbReference type="Pfam" id="PF13880">
    <property type="entry name" value="Acetyltransf_13"/>
    <property type="match status" value="1"/>
</dbReference>
<feature type="region of interest" description="Disordered" evidence="10">
    <location>
        <begin position="12"/>
        <end position="43"/>
    </location>
</feature>
<dbReference type="GO" id="GO:0005634">
    <property type="term" value="C:nucleus"/>
    <property type="evidence" value="ECO:0007669"/>
    <property type="project" value="UniProtKB-SubCell"/>
</dbReference>
<reference evidence="13" key="1">
    <citation type="submission" date="2014-05" db="EMBL/GenBank/DDBJ databases">
        <title>The transcriptome of the halophilic microalga Tetraselmis sp. GSL018 isolated from the Great Salt Lake, Utah.</title>
        <authorList>
            <person name="Jinkerson R.E."/>
            <person name="D'Adamo S."/>
            <person name="Posewitz M.C."/>
        </authorList>
    </citation>
    <scope>NUCLEOTIDE SEQUENCE</scope>
    <source>
        <strain evidence="13">GSL018</strain>
    </source>
</reference>
<evidence type="ECO:0000256" key="2">
    <source>
        <dbReference type="ARBA" id="ARBA00005816"/>
    </source>
</evidence>
<name>A0A061R6P4_9CHLO</name>
<keyword evidence="4" id="KW-0479">Metal-binding</keyword>
<evidence type="ECO:0000256" key="10">
    <source>
        <dbReference type="SAM" id="MobiDB-lite"/>
    </source>
</evidence>
<comment type="subcellular location">
    <subcellularLocation>
        <location evidence="1">Nucleus</location>
    </subcellularLocation>
</comment>
<proteinExistence type="inferred from homology"/>
<feature type="domain" description="N-acetyltransferase ESCO acetyl-transferase" evidence="12">
    <location>
        <begin position="261"/>
        <end position="321"/>
    </location>
</feature>
<evidence type="ECO:0000313" key="13">
    <source>
        <dbReference type="EMBL" id="JAC67628.1"/>
    </source>
</evidence>
<evidence type="ECO:0000256" key="5">
    <source>
        <dbReference type="ARBA" id="ARBA00022771"/>
    </source>
</evidence>
<keyword evidence="7" id="KW-0539">Nucleus</keyword>
<dbReference type="GO" id="GO:0061733">
    <property type="term" value="F:protein-lysine-acetyltransferase activity"/>
    <property type="evidence" value="ECO:0007669"/>
    <property type="project" value="TreeGrafter"/>
</dbReference>
<evidence type="ECO:0000256" key="7">
    <source>
        <dbReference type="ARBA" id="ARBA00023242"/>
    </source>
</evidence>
<evidence type="ECO:0000256" key="9">
    <source>
        <dbReference type="ARBA" id="ARBA00023315"/>
    </source>
</evidence>
<dbReference type="CDD" id="cd04301">
    <property type="entry name" value="NAT_SF"/>
    <property type="match status" value="1"/>
</dbReference>
<dbReference type="InterPro" id="IPR028009">
    <property type="entry name" value="ESCO_Acetyltransf_dom"/>
</dbReference>
<keyword evidence="3 13" id="KW-0808">Transferase</keyword>
<protein>
    <submittedName>
        <fullName evidence="13">N-acetyltransferase</fullName>
    </submittedName>
</protein>
<keyword evidence="6" id="KW-0862">Zinc</keyword>
<feature type="region of interest" description="Disordered" evidence="10">
    <location>
        <begin position="66"/>
        <end position="109"/>
    </location>
</feature>
<dbReference type="PANTHER" id="PTHR45884:SF2">
    <property type="entry name" value="N-ACETYLTRANSFERASE ECO"/>
    <property type="match status" value="1"/>
</dbReference>
<keyword evidence="8" id="KW-0131">Cell cycle</keyword>
<evidence type="ECO:0000256" key="8">
    <source>
        <dbReference type="ARBA" id="ARBA00023306"/>
    </source>
</evidence>
<dbReference type="SUPFAM" id="SSF55729">
    <property type="entry name" value="Acyl-CoA N-acyltransferases (Nat)"/>
    <property type="match status" value="1"/>
</dbReference>
<feature type="compositionally biased region" description="Basic and acidic residues" evidence="10">
    <location>
        <begin position="97"/>
        <end position="107"/>
    </location>
</feature>
<evidence type="ECO:0000256" key="3">
    <source>
        <dbReference type="ARBA" id="ARBA00022679"/>
    </source>
</evidence>
<sequence>MRQQTIFSLLAKHTQHRSETAARASGCEGQALPDLPPSPENSALNDANCDLNSCCGGFEQPPSQACGSLWSSRSRSSAPIWPGRSVLIPPAKRRRRDHEPAFADPPRKAQTHLDLGQADFFHRSCSVCGLVYAVGLESDEKLHAGFHRRHLKGIRLKGSGKGRVVFQDSEAGRILMVLPRDPPALTKQVWEVCRHAEQEIGADPGSFQGDEAKAFLYTDKAQLVVGLALVDGFRPRGPPGAPSFGGAGAASNPPEARGRPPACTIRLVWVAPRARRRGIATRLVDAARCQCLVGYIVPREEVEFPYVTDDGLAFASSYTAARSPGART</sequence>
<dbReference type="InterPro" id="IPR016181">
    <property type="entry name" value="Acyl_CoA_acyltransferase"/>
</dbReference>
<keyword evidence="9" id="KW-0012">Acyltransferase</keyword>
<evidence type="ECO:0000256" key="4">
    <source>
        <dbReference type="ARBA" id="ARBA00022723"/>
    </source>
</evidence>
<accession>A0A061R6P4</accession>
<dbReference type="GO" id="GO:0007064">
    <property type="term" value="P:mitotic sister chromatid cohesion"/>
    <property type="evidence" value="ECO:0007669"/>
    <property type="project" value="TreeGrafter"/>
</dbReference>
<organism evidence="13">
    <name type="scientific">Tetraselmis sp. GSL018</name>
    <dbReference type="NCBI Taxonomy" id="582737"/>
    <lineage>
        <taxon>Eukaryota</taxon>
        <taxon>Viridiplantae</taxon>
        <taxon>Chlorophyta</taxon>
        <taxon>core chlorophytes</taxon>
        <taxon>Chlorodendrophyceae</taxon>
        <taxon>Chlorodendrales</taxon>
        <taxon>Chlorodendraceae</taxon>
        <taxon>Tetraselmis</taxon>
    </lineage>
</organism>
<dbReference type="Gene3D" id="3.40.630.30">
    <property type="match status" value="1"/>
</dbReference>